<keyword evidence="6" id="KW-1185">Reference proteome</keyword>
<dbReference type="Gene3D" id="2.160.20.10">
    <property type="entry name" value="Single-stranded right-handed beta-helix, Pectin lyase-like"/>
    <property type="match status" value="1"/>
</dbReference>
<dbReference type="InterPro" id="IPR012334">
    <property type="entry name" value="Pectin_lyas_fold"/>
</dbReference>
<feature type="chain" id="PRO_5046138469" evidence="4">
    <location>
        <begin position="22"/>
        <end position="443"/>
    </location>
</feature>
<keyword evidence="1" id="KW-0479">Metal-binding</keyword>
<keyword evidence="4" id="KW-0732">Signal</keyword>
<dbReference type="GO" id="GO:0016829">
    <property type="term" value="F:lyase activity"/>
    <property type="evidence" value="ECO:0007669"/>
    <property type="project" value="UniProtKB-KW"/>
</dbReference>
<evidence type="ECO:0000256" key="4">
    <source>
        <dbReference type="SAM" id="SignalP"/>
    </source>
</evidence>
<dbReference type="PANTHER" id="PTHR42970:SF1">
    <property type="entry name" value="PECTATE LYASE C-RELATED"/>
    <property type="match status" value="1"/>
</dbReference>
<protein>
    <submittedName>
        <fullName evidence="5">Pectate lyase</fullName>
    </submittedName>
</protein>
<evidence type="ECO:0000256" key="1">
    <source>
        <dbReference type="ARBA" id="ARBA00022723"/>
    </source>
</evidence>
<feature type="region of interest" description="Disordered" evidence="3">
    <location>
        <begin position="388"/>
        <end position="415"/>
    </location>
</feature>
<name>A0ABN6EJP2_9BACT</name>
<feature type="signal peptide" evidence="4">
    <location>
        <begin position="1"/>
        <end position="21"/>
    </location>
</feature>
<dbReference type="Proteomes" id="UP001319045">
    <property type="component" value="Chromosome"/>
</dbReference>
<sequence>MTKFYLGLIFFALILSAHVCAASKRAKRLIAFPTAEGWGKYSCGGRGGKVIKVTNLNDHGPGSLRYAIDCKGARIVVFDVDGTISLETPLRITNDSITIAGQTAPGDGICLKDCPLSIDASNVIIRYIRVRVGDKYPHDYDSVTGGGYGQHDVIVDHVSASWSIDECFSLYKTSNLTVQWCMISQSLAKSHHTKGAHGFGGIWGGKNATWHHNLLADNTSRNPRFSSVANTKNVDFRNNVVWNYGFKAAYGGGEYGEINFVGNYYKPGPASIRPHLLDVSEDGTSLYFISGNVIEKCDSITADNWKGVGGPNPMSSFVGHPFECEPIKEQMPMNMYDKVLKQVGCSRNRDSYDCSIIKEVRTGKPAFSPNGIINSQTEAGGWPKLKIGKAKKDSDNDGMPDSFEDKYGLDKNNPNDASQIAENGYANIENYIFTIDAQLEKGY</sequence>
<evidence type="ECO:0000256" key="2">
    <source>
        <dbReference type="ARBA" id="ARBA00023180"/>
    </source>
</evidence>
<reference evidence="5 6" key="1">
    <citation type="journal article" date="2022" name="Int. J. Syst. Evol. Microbiol.">
        <title>Prevotella herbatica sp. nov., a plant polysaccharide-decomposing anaerobic bacterium isolated from a methanogenic reactor.</title>
        <authorList>
            <person name="Uek A."/>
            <person name="Tonouchi A."/>
            <person name="Kaku N."/>
            <person name="Ueki K."/>
        </authorList>
    </citation>
    <scope>NUCLEOTIDE SEQUENCE [LARGE SCALE GENOMIC DNA]</scope>
    <source>
        <strain evidence="5 6">WR041</strain>
    </source>
</reference>
<dbReference type="PANTHER" id="PTHR42970">
    <property type="entry name" value="PECTATE LYASE C-RELATED"/>
    <property type="match status" value="1"/>
</dbReference>
<dbReference type="InterPro" id="IPR052063">
    <property type="entry name" value="Polysaccharide_Lyase_1"/>
</dbReference>
<keyword evidence="5" id="KW-0456">Lyase</keyword>
<evidence type="ECO:0000313" key="6">
    <source>
        <dbReference type="Proteomes" id="UP001319045"/>
    </source>
</evidence>
<keyword evidence="2" id="KW-0325">Glycoprotein</keyword>
<proteinExistence type="predicted"/>
<gene>
    <name evidence="5" type="primary">pel_2</name>
    <name evidence="5" type="ORF">prwr041_12630</name>
</gene>
<accession>A0ABN6EJP2</accession>
<dbReference type="InterPro" id="IPR011050">
    <property type="entry name" value="Pectin_lyase_fold/virulence"/>
</dbReference>
<dbReference type="RefSeq" id="WP_237072322.1">
    <property type="nucleotide sequence ID" value="NZ_AP024484.1"/>
</dbReference>
<evidence type="ECO:0000313" key="5">
    <source>
        <dbReference type="EMBL" id="BCS85370.1"/>
    </source>
</evidence>
<organism evidence="5 6">
    <name type="scientific">Prevotella herbatica</name>
    <dbReference type="NCBI Taxonomy" id="2801997"/>
    <lineage>
        <taxon>Bacteria</taxon>
        <taxon>Pseudomonadati</taxon>
        <taxon>Bacteroidota</taxon>
        <taxon>Bacteroidia</taxon>
        <taxon>Bacteroidales</taxon>
        <taxon>Prevotellaceae</taxon>
        <taxon>Prevotella</taxon>
    </lineage>
</organism>
<evidence type="ECO:0000256" key="3">
    <source>
        <dbReference type="SAM" id="MobiDB-lite"/>
    </source>
</evidence>
<dbReference type="EMBL" id="AP024484">
    <property type="protein sequence ID" value="BCS85370.1"/>
    <property type="molecule type" value="Genomic_DNA"/>
</dbReference>
<dbReference type="SUPFAM" id="SSF51126">
    <property type="entry name" value="Pectin lyase-like"/>
    <property type="match status" value="1"/>
</dbReference>